<dbReference type="OrthoDB" id="109020at2157"/>
<reference evidence="9 10" key="1">
    <citation type="submission" date="2016-10" db="EMBL/GenBank/DDBJ databases">
        <authorList>
            <person name="de Groot N.N."/>
        </authorList>
    </citation>
    <scope>NUCLEOTIDE SEQUENCE [LARGE SCALE GENOMIC DNA]</scope>
    <source>
        <strain evidence="9 10">CGMCC 1.10457</strain>
    </source>
</reference>
<keyword evidence="3" id="KW-0227">DNA damage</keyword>
<proteinExistence type="inferred from homology"/>
<dbReference type="GO" id="GO:0016829">
    <property type="term" value="F:lyase activity"/>
    <property type="evidence" value="ECO:0007669"/>
    <property type="project" value="UniProtKB-KW"/>
</dbReference>
<feature type="region of interest" description="Disordered" evidence="8">
    <location>
        <begin position="204"/>
        <end position="230"/>
    </location>
</feature>
<evidence type="ECO:0000256" key="8">
    <source>
        <dbReference type="SAM" id="MobiDB-lite"/>
    </source>
</evidence>
<gene>
    <name evidence="9" type="ORF">SAMN05216559_1879</name>
</gene>
<dbReference type="PANTHER" id="PTHR13604:SF0">
    <property type="entry name" value="ABASIC SITE PROCESSING PROTEIN HMCES"/>
    <property type="match status" value="1"/>
</dbReference>
<dbReference type="Proteomes" id="UP000199062">
    <property type="component" value="Unassembled WGS sequence"/>
</dbReference>
<keyword evidence="7" id="KW-0456">Lyase</keyword>
<evidence type="ECO:0000256" key="4">
    <source>
        <dbReference type="ARBA" id="ARBA00022801"/>
    </source>
</evidence>
<dbReference type="GO" id="GO:0008233">
    <property type="term" value="F:peptidase activity"/>
    <property type="evidence" value="ECO:0007669"/>
    <property type="project" value="UniProtKB-KW"/>
</dbReference>
<evidence type="ECO:0000256" key="1">
    <source>
        <dbReference type="ARBA" id="ARBA00008136"/>
    </source>
</evidence>
<dbReference type="EMBL" id="FOZK01000002">
    <property type="protein sequence ID" value="SFR97588.1"/>
    <property type="molecule type" value="Genomic_DNA"/>
</dbReference>
<dbReference type="InterPro" id="IPR003738">
    <property type="entry name" value="SRAP"/>
</dbReference>
<dbReference type="PANTHER" id="PTHR13604">
    <property type="entry name" value="DC12-RELATED"/>
    <property type="match status" value="1"/>
</dbReference>
<accession>A0A1I6L2S7</accession>
<name>A0A1I6L2S7_9EURY</name>
<keyword evidence="2" id="KW-0645">Protease</keyword>
<evidence type="ECO:0000256" key="3">
    <source>
        <dbReference type="ARBA" id="ARBA00022763"/>
    </source>
</evidence>
<dbReference type="GO" id="GO:0006508">
    <property type="term" value="P:proteolysis"/>
    <property type="evidence" value="ECO:0007669"/>
    <property type="project" value="UniProtKB-KW"/>
</dbReference>
<evidence type="ECO:0000256" key="5">
    <source>
        <dbReference type="ARBA" id="ARBA00023124"/>
    </source>
</evidence>
<dbReference type="AlphaFoldDB" id="A0A1I6L2S7"/>
<dbReference type="GO" id="GO:0106300">
    <property type="term" value="P:protein-DNA covalent cross-linking repair"/>
    <property type="evidence" value="ECO:0007669"/>
    <property type="project" value="InterPro"/>
</dbReference>
<keyword evidence="10" id="KW-1185">Reference proteome</keyword>
<comment type="similarity">
    <text evidence="1">Belongs to the SOS response-associated peptidase family.</text>
</comment>
<dbReference type="GO" id="GO:0003697">
    <property type="term" value="F:single-stranded DNA binding"/>
    <property type="evidence" value="ECO:0007669"/>
    <property type="project" value="InterPro"/>
</dbReference>
<evidence type="ECO:0000256" key="2">
    <source>
        <dbReference type="ARBA" id="ARBA00022670"/>
    </source>
</evidence>
<keyword evidence="4" id="KW-0378">Hydrolase</keyword>
<sequence>MCGRTSLFLEPDDLEERFGAELVTDGGVDYRPRFNIAPGDDLEVITNEAPETIAQFQWGLVPSWADDPNQGMINARSETAAEKRSFGEAWERRPCLVPSTGFYEWQERDVGGKRPYRIYRDGDDPAFAMAGLWERWEGDGESLATVTILTTEPNDVVEPIHDRMPVILEKSRERDWLDAGPDERRELCRLYPGDDLDAYPISTAVNDPSHDHAGIIEEDESEQTGLGEFS</sequence>
<dbReference type="RefSeq" id="WP_089816143.1">
    <property type="nucleotide sequence ID" value="NZ_FOZK01000002.1"/>
</dbReference>
<dbReference type="Pfam" id="PF02586">
    <property type="entry name" value="SRAP"/>
    <property type="match status" value="1"/>
</dbReference>
<evidence type="ECO:0000313" key="9">
    <source>
        <dbReference type="EMBL" id="SFR97588.1"/>
    </source>
</evidence>
<dbReference type="SUPFAM" id="SSF143081">
    <property type="entry name" value="BB1717-like"/>
    <property type="match status" value="1"/>
</dbReference>
<dbReference type="InterPro" id="IPR036590">
    <property type="entry name" value="SRAP-like"/>
</dbReference>
<protein>
    <submittedName>
        <fullName evidence="9">Putative SOS response-associated peptidase YedK</fullName>
    </submittedName>
</protein>
<keyword evidence="6" id="KW-0238">DNA-binding</keyword>
<evidence type="ECO:0000313" key="10">
    <source>
        <dbReference type="Proteomes" id="UP000199062"/>
    </source>
</evidence>
<evidence type="ECO:0000256" key="7">
    <source>
        <dbReference type="ARBA" id="ARBA00023239"/>
    </source>
</evidence>
<keyword evidence="5" id="KW-0190">Covalent protein-DNA linkage</keyword>
<evidence type="ECO:0000256" key="6">
    <source>
        <dbReference type="ARBA" id="ARBA00023125"/>
    </source>
</evidence>
<organism evidence="9 10">
    <name type="scientific">Halomicrobium zhouii</name>
    <dbReference type="NCBI Taxonomy" id="767519"/>
    <lineage>
        <taxon>Archaea</taxon>
        <taxon>Methanobacteriati</taxon>
        <taxon>Methanobacteriota</taxon>
        <taxon>Stenosarchaea group</taxon>
        <taxon>Halobacteria</taxon>
        <taxon>Halobacteriales</taxon>
        <taxon>Haloarculaceae</taxon>
        <taxon>Halomicrobium</taxon>
    </lineage>
</organism>
<dbReference type="Gene3D" id="3.90.1680.10">
    <property type="entry name" value="SOS response associated peptidase-like"/>
    <property type="match status" value="1"/>
</dbReference>